<gene>
    <name evidence="11" type="ORF">NAEGRDRAFT_78775</name>
</gene>
<dbReference type="STRING" id="5762.D2V6F5"/>
<dbReference type="OrthoDB" id="6718861at2759"/>
<dbReference type="InterPro" id="IPR006095">
    <property type="entry name" value="Glu/Leu/Phe/Val/Trp_DH"/>
</dbReference>
<dbReference type="PRINTS" id="PR00082">
    <property type="entry name" value="GLFDHDRGNASE"/>
</dbReference>
<dbReference type="GO" id="GO:0005739">
    <property type="term" value="C:mitochondrion"/>
    <property type="evidence" value="ECO:0007669"/>
    <property type="project" value="TreeGrafter"/>
</dbReference>
<dbReference type="Proteomes" id="UP000006671">
    <property type="component" value="Unassembled WGS sequence"/>
</dbReference>
<sequence length="515" mass="57265">MKHLITTTTPLLNKTSSSKGVVLSSINSCQKACKSTDQVGEKFNLLTNVNHFYDKAASIVQQQNQYPEGLLEYIKEPEAVYEFVIPVRRTHSLNKFDKDVTLLRAYRAQHSRHCLPCKGGIRYTRLTRDDIVGLSMMMTMKCSLNNIPFGGAKGGIDIDVNDYNPIELEKITRRYATELFTRGVMSPEVDVPGPDIGTTSRELSWIQDTYRAFFPNNINSFASVTGKPVSQGGVRGRVEATGKGMYFAIRDFYSDKEGIADDRVLLGKKVVVQGIGRVGSHTAKFLQRQGAIVVGVSDSTGSIYNPNGLDVSQVLLHRQTKKTLMGYPDAQVSLRDPKELLKVDCDILILSALENQINAQNVHEVGAKVIVEGANMPISADAYEVLKKNGQEVIPDIYVNSGGIIASYFEWLKNLGHVQFGRMTRRAEQNYKREMVDAITELSGKKKLSDLEYLVLTSGSGEIDYVYSGLEGVMHETWETLKQVKEKHNVDLRTAAYISAIENVASSYNEVGVWP</sequence>
<evidence type="ECO:0000256" key="8">
    <source>
        <dbReference type="PIRSR" id="PIRSR000185-3"/>
    </source>
</evidence>
<dbReference type="VEuPathDB" id="AmoebaDB:NAEGRDRAFT_78775"/>
<feature type="binding site" evidence="7">
    <location>
        <position position="141"/>
    </location>
    <ligand>
        <name>substrate</name>
    </ligand>
</feature>
<dbReference type="RefSeq" id="XP_002680307.1">
    <property type="nucleotide sequence ID" value="XM_002680261.1"/>
</dbReference>
<evidence type="ECO:0000256" key="5">
    <source>
        <dbReference type="PIRNR" id="PIRNR000185"/>
    </source>
</evidence>
<dbReference type="InterPro" id="IPR033922">
    <property type="entry name" value="NAD_bind_Glu_DH"/>
</dbReference>
<dbReference type="InterPro" id="IPR006097">
    <property type="entry name" value="Glu/Leu/Phe/Val/Trp_DH_dimer"/>
</dbReference>
<keyword evidence="7" id="KW-0520">NAD</keyword>
<dbReference type="eggNOG" id="KOG2250">
    <property type="taxonomic scope" value="Eukaryota"/>
</dbReference>
<evidence type="ECO:0000256" key="2">
    <source>
        <dbReference type="ARBA" id="ARBA00023002"/>
    </source>
</evidence>
<organism evidence="12">
    <name type="scientific">Naegleria gruberi</name>
    <name type="common">Amoeba</name>
    <dbReference type="NCBI Taxonomy" id="5762"/>
    <lineage>
        <taxon>Eukaryota</taxon>
        <taxon>Discoba</taxon>
        <taxon>Heterolobosea</taxon>
        <taxon>Tetramitia</taxon>
        <taxon>Eutetramitia</taxon>
        <taxon>Vahlkampfiidae</taxon>
        <taxon>Naegleria</taxon>
    </lineage>
</organism>
<evidence type="ECO:0000256" key="4">
    <source>
        <dbReference type="ARBA" id="ARBA00048577"/>
    </source>
</evidence>
<evidence type="ECO:0000313" key="12">
    <source>
        <dbReference type="Proteomes" id="UP000006671"/>
    </source>
</evidence>
<protein>
    <recommendedName>
        <fullName evidence="5">Glutamate dehydrogenase</fullName>
    </recommendedName>
</protein>
<dbReference type="InterPro" id="IPR006096">
    <property type="entry name" value="Glu/Leu/Phe/Val/Trp_DH_C"/>
</dbReference>
<feature type="binding site" evidence="7">
    <location>
        <position position="241"/>
    </location>
    <ligand>
        <name>NAD(+)</name>
        <dbReference type="ChEBI" id="CHEBI:57540"/>
    </ligand>
</feature>
<feature type="site" description="Important for catalysis" evidence="8">
    <location>
        <position position="195"/>
    </location>
</feature>
<dbReference type="KEGG" id="ngr:NAEGRDRAFT_78775"/>
<evidence type="ECO:0000256" key="9">
    <source>
        <dbReference type="RuleBase" id="RU004417"/>
    </source>
</evidence>
<dbReference type="GO" id="GO:0000166">
    <property type="term" value="F:nucleotide binding"/>
    <property type="evidence" value="ECO:0007669"/>
    <property type="project" value="UniProtKB-KW"/>
</dbReference>
<comment type="similarity">
    <text evidence="1 5 9">Belongs to the Glu/Leu/Phe/Val dehydrogenases family.</text>
</comment>
<feature type="binding site" evidence="7">
    <location>
        <position position="118"/>
    </location>
    <ligand>
        <name>substrate</name>
    </ligand>
</feature>
<dbReference type="GO" id="GO:0006538">
    <property type="term" value="P:L-glutamate catabolic process"/>
    <property type="evidence" value="ECO:0007669"/>
    <property type="project" value="TreeGrafter"/>
</dbReference>
<feature type="domain" description="Glutamate/phenylalanine/leucine/valine/L-tryptophan dehydrogenase C-terminal" evidence="10">
    <location>
        <begin position="234"/>
        <end position="512"/>
    </location>
</feature>
<dbReference type="EMBL" id="GG738854">
    <property type="protein sequence ID" value="EFC47563.1"/>
    <property type="molecule type" value="Genomic_DNA"/>
</dbReference>
<evidence type="ECO:0000256" key="6">
    <source>
        <dbReference type="PIRSR" id="PIRSR000185-1"/>
    </source>
</evidence>
<feature type="binding site" evidence="7">
    <location>
        <position position="407"/>
    </location>
    <ligand>
        <name>substrate</name>
    </ligand>
</feature>
<dbReference type="Pfam" id="PF00208">
    <property type="entry name" value="ELFV_dehydrog"/>
    <property type="match status" value="1"/>
</dbReference>
<dbReference type="PANTHER" id="PTHR11606:SF13">
    <property type="entry name" value="GLUTAMATE DEHYDROGENASE 1, MITOCHONDRIAL"/>
    <property type="match status" value="1"/>
</dbReference>
<evidence type="ECO:0000256" key="7">
    <source>
        <dbReference type="PIRSR" id="PIRSR000185-2"/>
    </source>
</evidence>
<dbReference type="GeneID" id="8861629"/>
<dbReference type="InterPro" id="IPR014362">
    <property type="entry name" value="Glu_DH"/>
</dbReference>
<proteinExistence type="inferred from homology"/>
<evidence type="ECO:0000256" key="1">
    <source>
        <dbReference type="ARBA" id="ARBA00006382"/>
    </source>
</evidence>
<dbReference type="PANTHER" id="PTHR11606">
    <property type="entry name" value="GLUTAMATE DEHYDROGENASE"/>
    <property type="match status" value="1"/>
</dbReference>
<dbReference type="PIRSF" id="PIRSF000185">
    <property type="entry name" value="Glu_DH"/>
    <property type="match status" value="1"/>
</dbReference>
<dbReference type="SUPFAM" id="SSF51735">
    <property type="entry name" value="NAD(P)-binding Rossmann-fold domains"/>
    <property type="match status" value="1"/>
</dbReference>
<dbReference type="GO" id="GO:0004352">
    <property type="term" value="F:glutamate dehydrogenase (NAD+) activity"/>
    <property type="evidence" value="ECO:0007669"/>
    <property type="project" value="TreeGrafter"/>
</dbReference>
<dbReference type="AlphaFoldDB" id="D2V6F5"/>
<dbReference type="Pfam" id="PF02812">
    <property type="entry name" value="ELFV_dehydrog_N"/>
    <property type="match status" value="1"/>
</dbReference>
<keyword evidence="2 5" id="KW-0560">Oxidoreductase</keyword>
<dbReference type="SMART" id="SM00839">
    <property type="entry name" value="ELFV_dehydrog"/>
    <property type="match status" value="1"/>
</dbReference>
<comment type="catalytic activity">
    <reaction evidence="4">
        <text>L-glutamate + NADP(+) + H2O = 2-oxoglutarate + NH4(+) + NADPH + H(+)</text>
        <dbReference type="Rhea" id="RHEA:11612"/>
        <dbReference type="ChEBI" id="CHEBI:15377"/>
        <dbReference type="ChEBI" id="CHEBI:15378"/>
        <dbReference type="ChEBI" id="CHEBI:16810"/>
        <dbReference type="ChEBI" id="CHEBI:28938"/>
        <dbReference type="ChEBI" id="CHEBI:29985"/>
        <dbReference type="ChEBI" id="CHEBI:57783"/>
        <dbReference type="ChEBI" id="CHEBI:58349"/>
        <dbReference type="EC" id="1.4.1.3"/>
    </reaction>
</comment>
<keyword evidence="7" id="KW-0547">Nucleotide-binding</keyword>
<dbReference type="CDD" id="cd01076">
    <property type="entry name" value="NAD_bind_1_Glu_DH"/>
    <property type="match status" value="1"/>
</dbReference>
<dbReference type="Gene3D" id="3.40.50.720">
    <property type="entry name" value="NAD(P)-binding Rossmann-like Domain"/>
    <property type="match status" value="1"/>
</dbReference>
<dbReference type="Gene3D" id="3.40.50.10860">
    <property type="entry name" value="Leucine Dehydrogenase, chain A, domain 1"/>
    <property type="match status" value="1"/>
</dbReference>
<evidence type="ECO:0000313" key="11">
    <source>
        <dbReference type="EMBL" id="EFC47563.1"/>
    </source>
</evidence>
<feature type="active site" description="Proton donor" evidence="6">
    <location>
        <position position="153"/>
    </location>
</feature>
<evidence type="ECO:0000259" key="10">
    <source>
        <dbReference type="SMART" id="SM00839"/>
    </source>
</evidence>
<name>D2V6F5_NAEGR</name>
<comment type="catalytic activity">
    <reaction evidence="3">
        <text>L-glutamate + NAD(+) + H2O = 2-oxoglutarate + NH4(+) + NADH + H(+)</text>
        <dbReference type="Rhea" id="RHEA:15133"/>
        <dbReference type="ChEBI" id="CHEBI:15377"/>
        <dbReference type="ChEBI" id="CHEBI:15378"/>
        <dbReference type="ChEBI" id="CHEBI:16810"/>
        <dbReference type="ChEBI" id="CHEBI:28938"/>
        <dbReference type="ChEBI" id="CHEBI:29985"/>
        <dbReference type="ChEBI" id="CHEBI:57540"/>
        <dbReference type="ChEBI" id="CHEBI:57945"/>
        <dbReference type="EC" id="1.4.1.3"/>
    </reaction>
</comment>
<dbReference type="InterPro" id="IPR036291">
    <property type="entry name" value="NAD(P)-bd_dom_sf"/>
</dbReference>
<reference evidence="11 12" key="1">
    <citation type="journal article" date="2010" name="Cell">
        <title>The genome of Naegleria gruberi illuminates early eukaryotic versatility.</title>
        <authorList>
            <person name="Fritz-Laylin L.K."/>
            <person name="Prochnik S.E."/>
            <person name="Ginger M.L."/>
            <person name="Dacks J.B."/>
            <person name="Carpenter M.L."/>
            <person name="Field M.C."/>
            <person name="Kuo A."/>
            <person name="Paredez A."/>
            <person name="Chapman J."/>
            <person name="Pham J."/>
            <person name="Shu S."/>
            <person name="Neupane R."/>
            <person name="Cipriano M."/>
            <person name="Mancuso J."/>
            <person name="Tu H."/>
            <person name="Salamov A."/>
            <person name="Lindquist E."/>
            <person name="Shapiro H."/>
            <person name="Lucas S."/>
            <person name="Grigoriev I.V."/>
            <person name="Cande W.Z."/>
            <person name="Fulton C."/>
            <person name="Rokhsar D.S."/>
            <person name="Dawson S.C."/>
        </authorList>
    </citation>
    <scope>NUCLEOTIDE SEQUENCE [LARGE SCALE GENOMIC DNA]</scope>
    <source>
        <strain evidence="11 12">NEG-M</strain>
    </source>
</reference>
<dbReference type="InterPro" id="IPR046346">
    <property type="entry name" value="Aminoacid_DH-like_N_sf"/>
</dbReference>
<accession>D2V6F5</accession>
<keyword evidence="12" id="KW-1185">Reference proteome</keyword>
<dbReference type="SUPFAM" id="SSF53223">
    <property type="entry name" value="Aminoacid dehydrogenase-like, N-terminal domain"/>
    <property type="match status" value="1"/>
</dbReference>
<evidence type="ECO:0000256" key="3">
    <source>
        <dbReference type="ARBA" id="ARBA00047867"/>
    </source>
</evidence>
<dbReference type="FunCoup" id="D2V6F5">
    <property type="interactions" value="206"/>
</dbReference>
<dbReference type="InParanoid" id="D2V6F5"/>